<accession>A0ABD4XFF5</accession>
<keyword evidence="1" id="KW-0812">Transmembrane</keyword>
<feature type="transmembrane region" description="Helical" evidence="1">
    <location>
        <begin position="191"/>
        <end position="209"/>
    </location>
</feature>
<gene>
    <name evidence="2" type="ORF">PXK24_18655</name>
</gene>
<organism evidence="2 3">
    <name type="scientific">Phaeobacter gallaeciensis</name>
    <dbReference type="NCBI Taxonomy" id="60890"/>
    <lineage>
        <taxon>Bacteria</taxon>
        <taxon>Pseudomonadati</taxon>
        <taxon>Pseudomonadota</taxon>
        <taxon>Alphaproteobacteria</taxon>
        <taxon>Rhodobacterales</taxon>
        <taxon>Roseobacteraceae</taxon>
        <taxon>Phaeobacter</taxon>
    </lineage>
</organism>
<protein>
    <recommendedName>
        <fullName evidence="4">Peptidase M48 domain-containing protein</fullName>
    </recommendedName>
</protein>
<name>A0ABD4XFF5_9RHOB</name>
<dbReference type="Proteomes" id="UP001218364">
    <property type="component" value="Unassembled WGS sequence"/>
</dbReference>
<evidence type="ECO:0000313" key="3">
    <source>
        <dbReference type="Proteomes" id="UP001218364"/>
    </source>
</evidence>
<evidence type="ECO:0000313" key="2">
    <source>
        <dbReference type="EMBL" id="MDE4167720.1"/>
    </source>
</evidence>
<proteinExistence type="predicted"/>
<dbReference type="AlphaFoldDB" id="A0ABD4XFF5"/>
<dbReference type="RefSeq" id="WP_274838480.1">
    <property type="nucleotide sequence ID" value="NZ_JARCJE010000009.1"/>
</dbReference>
<reference evidence="2 3" key="1">
    <citation type="submission" date="2023-02" db="EMBL/GenBank/DDBJ databases">
        <title>Population genomics of bacteria associated with diatom.</title>
        <authorList>
            <person name="Xie J."/>
            <person name="Wang H."/>
        </authorList>
    </citation>
    <scope>NUCLEOTIDE SEQUENCE [LARGE SCALE GENOMIC DNA]</scope>
    <source>
        <strain evidence="2 3">PT47_8</strain>
    </source>
</reference>
<evidence type="ECO:0000256" key="1">
    <source>
        <dbReference type="SAM" id="Phobius"/>
    </source>
</evidence>
<evidence type="ECO:0008006" key="4">
    <source>
        <dbReference type="Google" id="ProtNLM"/>
    </source>
</evidence>
<keyword evidence="1" id="KW-0472">Membrane</keyword>
<sequence length="275" mass="30882">MAKAFGSEFRPESLQRSGELLLTAYFEDIQNALSPAFDEINFAEFTRTKLNAHASAPVDTGPYIHIDQHLDRWLLLACQLLSIRAFYKLEGRSADAANFLMKTCLEMAFDSEAFDRMKPDSVHLMTDYPECLRFAHHLSIGALVFVCCHELAHHAHGDIGRSPGHDLEYAADREGLVTAKTVYASSRRFRLLRPVPFGLAGIALLFWLFDLIECLAAQSRGLVKRQLSATHPFALDRLARLRPDLEANPDILHFVSGYGDAVDGYRQDLGLDDMK</sequence>
<keyword evidence="1" id="KW-1133">Transmembrane helix</keyword>
<dbReference type="EMBL" id="JARCJK010000012">
    <property type="protein sequence ID" value="MDE4167720.1"/>
    <property type="molecule type" value="Genomic_DNA"/>
</dbReference>
<comment type="caution">
    <text evidence="2">The sequence shown here is derived from an EMBL/GenBank/DDBJ whole genome shotgun (WGS) entry which is preliminary data.</text>
</comment>